<feature type="domain" description="D-glucuronyl C5-epimerase C-terminal" evidence="2">
    <location>
        <begin position="133"/>
        <end position="328"/>
    </location>
</feature>
<evidence type="ECO:0000313" key="3">
    <source>
        <dbReference type="EMBL" id="MFC7373085.1"/>
    </source>
</evidence>
<evidence type="ECO:0000256" key="1">
    <source>
        <dbReference type="SAM" id="SignalP"/>
    </source>
</evidence>
<sequence>MKHVMKWAVSVLTVFMVTVAAAAPGYAAGHSALVKKSVATYKKNNYEYKHKLAQYTPQGDYFNLSGKIFQMSRIKMDAKGIPMVKYYDKYQYNPVTIAQMGLSEHGKYVRTQKPGHMTRFLQYADALVAYQQEEGSLRYDFYYEIKHLKAKFQPGWISAMAQGQALSVYSRAYHLTKDVKYLEAGKKCLQFLMKAKSNGGTYTNMRSLGPSYKQYGFFEEYITTPDNFTLNGYVYTLFGLYDWMKLGVKEDYGQKRAQQHLEHGIKVLKVILPKYDIGGFTSYDLSHLTRKQQPHVVPMYHAVHLYQIYGLYTITKDKTFLSYHKRWAKYVD</sequence>
<feature type="chain" id="PRO_5045614782" evidence="1">
    <location>
        <begin position="23"/>
        <end position="332"/>
    </location>
</feature>
<organism evidence="3 4">
    <name type="scientific">Fictibacillus iocasae</name>
    <dbReference type="NCBI Taxonomy" id="2715437"/>
    <lineage>
        <taxon>Bacteria</taxon>
        <taxon>Bacillati</taxon>
        <taxon>Bacillota</taxon>
        <taxon>Bacilli</taxon>
        <taxon>Bacillales</taxon>
        <taxon>Fictibacillaceae</taxon>
        <taxon>Fictibacillus</taxon>
    </lineage>
</organism>
<dbReference type="PANTHER" id="PTHR13174:SF3">
    <property type="entry name" value="D-GLUCURONYL C5-EPIMERASE"/>
    <property type="match status" value="1"/>
</dbReference>
<evidence type="ECO:0000313" key="4">
    <source>
        <dbReference type="Proteomes" id="UP001596549"/>
    </source>
</evidence>
<dbReference type="RefSeq" id="WP_379750659.1">
    <property type="nucleotide sequence ID" value="NZ_JBHTCP010000049.1"/>
</dbReference>
<feature type="signal peptide" evidence="1">
    <location>
        <begin position="1"/>
        <end position="22"/>
    </location>
</feature>
<reference evidence="4" key="1">
    <citation type="journal article" date="2019" name="Int. J. Syst. Evol. Microbiol.">
        <title>The Global Catalogue of Microorganisms (GCM) 10K type strain sequencing project: providing services to taxonomists for standard genome sequencing and annotation.</title>
        <authorList>
            <consortium name="The Broad Institute Genomics Platform"/>
            <consortium name="The Broad Institute Genome Sequencing Center for Infectious Disease"/>
            <person name="Wu L."/>
            <person name="Ma J."/>
        </authorList>
    </citation>
    <scope>NUCLEOTIDE SEQUENCE [LARGE SCALE GENOMIC DNA]</scope>
    <source>
        <strain evidence="4">NBRC 106396</strain>
    </source>
</reference>
<dbReference type="InterPro" id="IPR039721">
    <property type="entry name" value="C5-epimerase"/>
</dbReference>
<dbReference type="SUPFAM" id="SSF48208">
    <property type="entry name" value="Six-hairpin glycosidases"/>
    <property type="match status" value="1"/>
</dbReference>
<dbReference type="PANTHER" id="PTHR13174">
    <property type="entry name" value="D-GLUCURONYL C5-EPIMERASE"/>
    <property type="match status" value="1"/>
</dbReference>
<dbReference type="InterPro" id="IPR008928">
    <property type="entry name" value="6-hairpin_glycosidase_sf"/>
</dbReference>
<dbReference type="EMBL" id="JBHTCP010000049">
    <property type="protein sequence ID" value="MFC7373085.1"/>
    <property type="molecule type" value="Genomic_DNA"/>
</dbReference>
<evidence type="ECO:0000259" key="2">
    <source>
        <dbReference type="Pfam" id="PF06662"/>
    </source>
</evidence>
<keyword evidence="1" id="KW-0732">Signal</keyword>
<dbReference type="InterPro" id="IPR010598">
    <property type="entry name" value="C5-epim_C"/>
</dbReference>
<protein>
    <submittedName>
        <fullName evidence="3">D-glucuronyl C5-epimerase family protein</fullName>
    </submittedName>
</protein>
<keyword evidence="4" id="KW-1185">Reference proteome</keyword>
<proteinExistence type="predicted"/>
<dbReference type="Gene3D" id="1.50.10.20">
    <property type="match status" value="1"/>
</dbReference>
<accession>A0ABW2NTH3</accession>
<dbReference type="Proteomes" id="UP001596549">
    <property type="component" value="Unassembled WGS sequence"/>
</dbReference>
<name>A0ABW2NTH3_9BACL</name>
<dbReference type="Pfam" id="PF06662">
    <property type="entry name" value="C5-epim_C"/>
    <property type="match status" value="1"/>
</dbReference>
<gene>
    <name evidence="3" type="ORF">ACFQPF_15705</name>
</gene>
<comment type="caution">
    <text evidence="3">The sequence shown here is derived from an EMBL/GenBank/DDBJ whole genome shotgun (WGS) entry which is preliminary data.</text>
</comment>